<proteinExistence type="predicted"/>
<keyword evidence="4" id="KW-1185">Reference proteome</keyword>
<protein>
    <recommendedName>
        <fullName evidence="2">AAA+ ATPase domain-containing protein</fullName>
    </recommendedName>
</protein>
<organism evidence="3 4">
    <name type="scientific">Oidiodendron maius (strain Zn)</name>
    <dbReference type="NCBI Taxonomy" id="913774"/>
    <lineage>
        <taxon>Eukaryota</taxon>
        <taxon>Fungi</taxon>
        <taxon>Dikarya</taxon>
        <taxon>Ascomycota</taxon>
        <taxon>Pezizomycotina</taxon>
        <taxon>Leotiomycetes</taxon>
        <taxon>Leotiomycetes incertae sedis</taxon>
        <taxon>Myxotrichaceae</taxon>
        <taxon>Oidiodendron</taxon>
    </lineage>
</organism>
<dbReference type="PANTHER" id="PTHR46411">
    <property type="entry name" value="FAMILY ATPASE, PUTATIVE-RELATED"/>
    <property type="match status" value="1"/>
</dbReference>
<feature type="region of interest" description="Disordered" evidence="1">
    <location>
        <begin position="812"/>
        <end position="832"/>
    </location>
</feature>
<feature type="domain" description="AAA+ ATPase" evidence="2">
    <location>
        <begin position="595"/>
        <end position="721"/>
    </location>
</feature>
<dbReference type="AlphaFoldDB" id="A0A0C3CHU5"/>
<dbReference type="InParanoid" id="A0A0C3CHU5"/>
<evidence type="ECO:0000256" key="1">
    <source>
        <dbReference type="SAM" id="MobiDB-lite"/>
    </source>
</evidence>
<accession>A0A0C3CHU5</accession>
<reference evidence="3 4" key="1">
    <citation type="submission" date="2014-04" db="EMBL/GenBank/DDBJ databases">
        <authorList>
            <consortium name="DOE Joint Genome Institute"/>
            <person name="Kuo A."/>
            <person name="Martino E."/>
            <person name="Perotto S."/>
            <person name="Kohler A."/>
            <person name="Nagy L.G."/>
            <person name="Floudas D."/>
            <person name="Copeland A."/>
            <person name="Barry K.W."/>
            <person name="Cichocki N."/>
            <person name="Veneault-Fourrey C."/>
            <person name="LaButti K."/>
            <person name="Lindquist E.A."/>
            <person name="Lipzen A."/>
            <person name="Lundell T."/>
            <person name="Morin E."/>
            <person name="Murat C."/>
            <person name="Sun H."/>
            <person name="Tunlid A."/>
            <person name="Henrissat B."/>
            <person name="Grigoriev I.V."/>
            <person name="Hibbett D.S."/>
            <person name="Martin F."/>
            <person name="Nordberg H.P."/>
            <person name="Cantor M.N."/>
            <person name="Hua S.X."/>
        </authorList>
    </citation>
    <scope>NUCLEOTIDE SEQUENCE [LARGE SCALE GENOMIC DNA]</scope>
    <source>
        <strain evidence="3 4">Zn</strain>
    </source>
</reference>
<feature type="compositionally biased region" description="Polar residues" evidence="1">
    <location>
        <begin position="126"/>
        <end position="136"/>
    </location>
</feature>
<dbReference type="SUPFAM" id="SSF52540">
    <property type="entry name" value="P-loop containing nucleoside triphosphate hydrolases"/>
    <property type="match status" value="1"/>
</dbReference>
<feature type="compositionally biased region" description="Basic and acidic residues" evidence="1">
    <location>
        <begin position="822"/>
        <end position="832"/>
    </location>
</feature>
<dbReference type="OrthoDB" id="10042665at2759"/>
<dbReference type="GO" id="GO:0005524">
    <property type="term" value="F:ATP binding"/>
    <property type="evidence" value="ECO:0007669"/>
    <property type="project" value="InterPro"/>
</dbReference>
<feature type="compositionally biased region" description="Basic and acidic residues" evidence="1">
    <location>
        <begin position="1"/>
        <end position="12"/>
    </location>
</feature>
<feature type="compositionally biased region" description="Polar residues" evidence="1">
    <location>
        <begin position="65"/>
        <end position="79"/>
    </location>
</feature>
<name>A0A0C3CHU5_OIDMZ</name>
<evidence type="ECO:0000259" key="2">
    <source>
        <dbReference type="SMART" id="SM00382"/>
    </source>
</evidence>
<reference evidence="4" key="2">
    <citation type="submission" date="2015-01" db="EMBL/GenBank/DDBJ databases">
        <title>Evolutionary Origins and Diversification of the Mycorrhizal Mutualists.</title>
        <authorList>
            <consortium name="DOE Joint Genome Institute"/>
            <consortium name="Mycorrhizal Genomics Consortium"/>
            <person name="Kohler A."/>
            <person name="Kuo A."/>
            <person name="Nagy L.G."/>
            <person name="Floudas D."/>
            <person name="Copeland A."/>
            <person name="Barry K.W."/>
            <person name="Cichocki N."/>
            <person name="Veneault-Fourrey C."/>
            <person name="LaButti K."/>
            <person name="Lindquist E.A."/>
            <person name="Lipzen A."/>
            <person name="Lundell T."/>
            <person name="Morin E."/>
            <person name="Murat C."/>
            <person name="Riley R."/>
            <person name="Ohm R."/>
            <person name="Sun H."/>
            <person name="Tunlid A."/>
            <person name="Henrissat B."/>
            <person name="Grigoriev I.V."/>
            <person name="Hibbett D.S."/>
            <person name="Martin F."/>
        </authorList>
    </citation>
    <scope>NUCLEOTIDE SEQUENCE [LARGE SCALE GENOMIC DNA]</scope>
    <source>
        <strain evidence="4">Zn</strain>
    </source>
</reference>
<feature type="compositionally biased region" description="Basic and acidic residues" evidence="1">
    <location>
        <begin position="80"/>
        <end position="93"/>
    </location>
</feature>
<dbReference type="STRING" id="913774.A0A0C3CHU5"/>
<dbReference type="InterPro" id="IPR003959">
    <property type="entry name" value="ATPase_AAA_core"/>
</dbReference>
<dbReference type="Pfam" id="PF23232">
    <property type="entry name" value="AAA_lid_13"/>
    <property type="match status" value="1"/>
</dbReference>
<dbReference type="HOGENOM" id="CLU_004471_6_3_1"/>
<dbReference type="SMART" id="SM00382">
    <property type="entry name" value="AAA"/>
    <property type="match status" value="1"/>
</dbReference>
<evidence type="ECO:0000313" key="3">
    <source>
        <dbReference type="EMBL" id="KIM98563.1"/>
    </source>
</evidence>
<dbReference type="Pfam" id="PF22942">
    <property type="entry name" value="DUF7025"/>
    <property type="match status" value="1"/>
</dbReference>
<gene>
    <name evidence="3" type="ORF">OIDMADRAFT_31347</name>
</gene>
<dbReference type="InterPro" id="IPR027417">
    <property type="entry name" value="P-loop_NTPase"/>
</dbReference>
<dbReference type="Gene3D" id="3.40.50.300">
    <property type="entry name" value="P-loop containing nucleotide triphosphate hydrolases"/>
    <property type="match status" value="1"/>
</dbReference>
<dbReference type="InterPro" id="IPR003593">
    <property type="entry name" value="AAA+_ATPase"/>
</dbReference>
<dbReference type="GO" id="GO:0016887">
    <property type="term" value="F:ATP hydrolysis activity"/>
    <property type="evidence" value="ECO:0007669"/>
    <property type="project" value="InterPro"/>
</dbReference>
<dbReference type="InterPro" id="IPR054289">
    <property type="entry name" value="DUF7025"/>
</dbReference>
<dbReference type="CDD" id="cd19481">
    <property type="entry name" value="RecA-like_protease"/>
    <property type="match status" value="1"/>
</dbReference>
<evidence type="ECO:0000313" key="4">
    <source>
        <dbReference type="Proteomes" id="UP000054321"/>
    </source>
</evidence>
<dbReference type="EMBL" id="KN832880">
    <property type="protein sequence ID" value="KIM98563.1"/>
    <property type="molecule type" value="Genomic_DNA"/>
</dbReference>
<feature type="region of interest" description="Disordered" evidence="1">
    <location>
        <begin position="1"/>
        <end position="141"/>
    </location>
</feature>
<dbReference type="Pfam" id="PF00004">
    <property type="entry name" value="AAA"/>
    <property type="match status" value="1"/>
</dbReference>
<dbReference type="PANTHER" id="PTHR46411:SF2">
    <property type="entry name" value="AAA+ ATPASE DOMAIN-CONTAINING PROTEIN"/>
    <property type="match status" value="1"/>
</dbReference>
<sequence length="832" mass="95805">MNKSEYNRDTRSPKVAHTTVAKIPPCPPPKKTSLRAGNSQEWAMKGNRSWKPKTNVESEALKLGTLSQDGSKMVSTPDTENGHETQSSRDLEAQIRGSKRATFHSDEDETTYSRGGNKSNEETAPLSEQSSDQESAYSEVPKEFKPTRIGIQFGGTYIYDYAKYKKPLLRNEQLARRFDIVVKQEKGGDKPQRLELVSPYLKRVFRSVVEYFPGATSPNGKVSFVAPFAPLYFYFEEMIKYVHEDREASEEAEEMEPLNNFYSQRVAPFHNKVREALSDDSVVFDHLWALFRPGDLLYAVDGFGEPRLYVVAATRYPEGLLSLRRRGKTRESEEEETDVENIFPGFQTHRPTFTVDAWYVEWNSATRTFIRKMTTMTMKCFAGDRNGGCEDEIQRLRSSLEERGHTWKSLVSEGPSCRYYEGPINPMKRHGYFSEKKGRPPSMVNQKHFMQERVIVDNDGPSRGNILDIFSEEDEVPFSGMLKPLMESFFGARTVEGTKFDGIFSNFDNFPPERNFEALQAQLCPSTTNVYFLASKMWSRVAVSNIKKVKWNKRAFDHLVLEDDTKKLLKGLVEVHKENKNHGRIIHDVIPTKGQGLIILLHGPPGVGKTLTAESVAEYTEKPLYSINVGELTTENMVVNRLEEIFTQAARWDVVLLLDEADVVLESRSYENIRRNGIVSVFIRMLEYYQGILFLTTNRLGTIDIAFQSRISIGIKYKELDEETRRRIWENFIYLLDESEHKAKEELCDNLDNMKTWPLNGREIRNVLVIAQSLAWANNRRKGALRYEHIENVASQTITFQEYYEREKKESRSKLVQAANRDFQEKKARDFP</sequence>
<dbReference type="InterPro" id="IPR056599">
    <property type="entry name" value="AAA_lid_fung"/>
</dbReference>
<dbReference type="Proteomes" id="UP000054321">
    <property type="component" value="Unassembled WGS sequence"/>
</dbReference>